<proteinExistence type="predicted"/>
<protein>
    <recommendedName>
        <fullName evidence="1">Amidohydrolase-related domain-containing protein</fullName>
    </recommendedName>
</protein>
<evidence type="ECO:0000313" key="3">
    <source>
        <dbReference type="Proteomes" id="UP000618591"/>
    </source>
</evidence>
<dbReference type="PANTHER" id="PTHR43135">
    <property type="entry name" value="ALPHA-D-RIBOSE 1-METHYLPHOSPHONATE 5-TRIPHOSPHATE DIPHOSPHATASE"/>
    <property type="match status" value="1"/>
</dbReference>
<dbReference type="RefSeq" id="WP_188448503.1">
    <property type="nucleotide sequence ID" value="NZ_BMDW01000019.1"/>
</dbReference>
<dbReference type="PANTHER" id="PTHR43135:SF3">
    <property type="entry name" value="ALPHA-D-RIBOSE 1-METHYLPHOSPHONATE 5-TRIPHOSPHATE DIPHOSPHATASE"/>
    <property type="match status" value="1"/>
</dbReference>
<dbReference type="InterPro" id="IPR051781">
    <property type="entry name" value="Metallo-dep_Hydrolase"/>
</dbReference>
<dbReference type="SUPFAM" id="SSF51338">
    <property type="entry name" value="Composite domain of metallo-dependent hydrolases"/>
    <property type="match status" value="1"/>
</dbReference>
<dbReference type="InterPro" id="IPR057744">
    <property type="entry name" value="OTAase-like"/>
</dbReference>
<dbReference type="SUPFAM" id="SSF51556">
    <property type="entry name" value="Metallo-dependent hydrolases"/>
    <property type="match status" value="1"/>
</dbReference>
<feature type="domain" description="Amidohydrolase-related" evidence="1">
    <location>
        <begin position="71"/>
        <end position="412"/>
    </location>
</feature>
<evidence type="ECO:0000259" key="1">
    <source>
        <dbReference type="Pfam" id="PF01979"/>
    </source>
</evidence>
<keyword evidence="3" id="KW-1185">Reference proteome</keyword>
<dbReference type="Gene3D" id="2.30.40.10">
    <property type="entry name" value="Urease, subunit C, domain 1"/>
    <property type="match status" value="1"/>
</dbReference>
<gene>
    <name evidence="2" type="ORF">GCM10011395_27820</name>
</gene>
<dbReference type="InterPro" id="IPR011059">
    <property type="entry name" value="Metal-dep_hydrolase_composite"/>
</dbReference>
<dbReference type="Gene3D" id="3.20.20.140">
    <property type="entry name" value="Metal-dependent hydrolases"/>
    <property type="match status" value="1"/>
</dbReference>
<dbReference type="EMBL" id="BMDW01000019">
    <property type="protein sequence ID" value="GGA55850.1"/>
    <property type="molecule type" value="Genomic_DNA"/>
</dbReference>
<accession>A0ABQ1H303</accession>
<sequence>MKWLLGFAWLVIGAAPAPHSILLRPAAVFDGVDPAPHPGWQVLVTGDKIVAVGPALTAPADAETIDLPGQTLMPGMIEGHGHLFLHPYNETSWDDQVLHEPLALRTARAVAHARVTLLAGFTTERDLGTEGAGYADVGLRQAIAQGIVPGPRLIVATRAIVAKGAYGPKGFEPGVDIPQGAEEASGVDGLVRVVRSQIAAGADVVKLYGDYRWGPGEPSRPTFSAAEMKAAVEAAHDAGRTVAVHTSTPEGMRRAIAAGADTIEHGYGGTPEIFRSMAAKGIALCPTLAASDAVSRYRGWSGGDPVPPAVAENRASFVLARSLGVPICMGGDVGVFAHGENAREMELMAAAGMPVAHVLIAATSGNARYFHLADRGGVKVGLLADLIAVPGDPTRDIAAVRRVGWVMKGGVVVGR</sequence>
<organism evidence="2 3">
    <name type="scientific">Sphingomonas psychrolutea</name>
    <dbReference type="NCBI Taxonomy" id="1259676"/>
    <lineage>
        <taxon>Bacteria</taxon>
        <taxon>Pseudomonadati</taxon>
        <taxon>Pseudomonadota</taxon>
        <taxon>Alphaproteobacteria</taxon>
        <taxon>Sphingomonadales</taxon>
        <taxon>Sphingomonadaceae</taxon>
        <taxon>Sphingomonas</taxon>
    </lineage>
</organism>
<dbReference type="InterPro" id="IPR032466">
    <property type="entry name" value="Metal_Hydrolase"/>
</dbReference>
<name>A0ABQ1H303_9SPHN</name>
<reference evidence="3" key="1">
    <citation type="journal article" date="2019" name="Int. J. Syst. Evol. Microbiol.">
        <title>The Global Catalogue of Microorganisms (GCM) 10K type strain sequencing project: providing services to taxonomists for standard genome sequencing and annotation.</title>
        <authorList>
            <consortium name="The Broad Institute Genomics Platform"/>
            <consortium name="The Broad Institute Genome Sequencing Center for Infectious Disease"/>
            <person name="Wu L."/>
            <person name="Ma J."/>
        </authorList>
    </citation>
    <scope>NUCLEOTIDE SEQUENCE [LARGE SCALE GENOMIC DNA]</scope>
    <source>
        <strain evidence="3">CGMCC 1.10106</strain>
    </source>
</reference>
<dbReference type="InterPro" id="IPR006680">
    <property type="entry name" value="Amidohydro-rel"/>
</dbReference>
<dbReference type="Pfam" id="PF01979">
    <property type="entry name" value="Amidohydro_1"/>
    <property type="match status" value="1"/>
</dbReference>
<dbReference type="CDD" id="cd01299">
    <property type="entry name" value="Met_dep_hydrolase_A"/>
    <property type="match status" value="1"/>
</dbReference>
<evidence type="ECO:0000313" key="2">
    <source>
        <dbReference type="EMBL" id="GGA55850.1"/>
    </source>
</evidence>
<dbReference type="Proteomes" id="UP000618591">
    <property type="component" value="Unassembled WGS sequence"/>
</dbReference>
<comment type="caution">
    <text evidence="2">The sequence shown here is derived from an EMBL/GenBank/DDBJ whole genome shotgun (WGS) entry which is preliminary data.</text>
</comment>